<dbReference type="EMBL" id="CVQH01011113">
    <property type="protein sequence ID" value="CRK20034.1"/>
    <property type="molecule type" value="Genomic_DNA"/>
</dbReference>
<feature type="domain" description="AB hydrolase-1" evidence="3">
    <location>
        <begin position="73"/>
        <end position="207"/>
    </location>
</feature>
<evidence type="ECO:0000256" key="1">
    <source>
        <dbReference type="ARBA" id="ARBA00010088"/>
    </source>
</evidence>
<keyword evidence="5" id="KW-1185">Reference proteome</keyword>
<evidence type="ECO:0000313" key="4">
    <source>
        <dbReference type="EMBL" id="CRK20034.1"/>
    </source>
</evidence>
<proteinExistence type="inferred from homology"/>
<sequence length="478" mass="52942">MAGKIINAAKLLSRRSHILPDQLQVSELFFEVPADYSNPPAGTLKLFGRSVTKHERPIVPLSSADAIKADQKPWLVYLEGGPGFGNREPQDMPLTRLALTRGYQVLFLDYRGVGSSTPISAASVKQRAGTDAASQAAYLRLFRQDNIVNDCEAVRACLTEGYPAEKRPWSIFGQSFGGFVALTYLSRFPQGLREVFLTGGLAPLDKTPYQVYEATFERVTSRNEAYYKKYPEDVRAVREIARHIASHEGASVPLPAGGTLTIPRLLTLGLGFGAHGGLDSVHALILKLATDLDQFGHLTRTALTAVESYNPLDTNPIYAILHEAIYCYEPGVASNWAAHRVGSRLAPYAWLDNAKPLVLDESDDDREPLYFSGEMIFPFHLDTHPELRLLKPAADLLAAHAEWPALYDLDQLRRNDVPVYAASYVDDMYVDSRIARETAAAVRGCKVFETNTMYHNALRAKTGEVLGELFKLRDNTID</sequence>
<dbReference type="Proteomes" id="UP000044602">
    <property type="component" value="Unassembled WGS sequence"/>
</dbReference>
<dbReference type="SUPFAM" id="SSF53474">
    <property type="entry name" value="alpha/beta-Hydrolases"/>
    <property type="match status" value="1"/>
</dbReference>
<name>A0A0G4LDP6_VERLO</name>
<evidence type="ECO:0000259" key="3">
    <source>
        <dbReference type="Pfam" id="PF00561"/>
    </source>
</evidence>
<dbReference type="GO" id="GO:0008233">
    <property type="term" value="F:peptidase activity"/>
    <property type="evidence" value="ECO:0007669"/>
    <property type="project" value="InterPro"/>
</dbReference>
<evidence type="ECO:0000256" key="2">
    <source>
        <dbReference type="ARBA" id="ARBA00022801"/>
    </source>
</evidence>
<dbReference type="Gene3D" id="3.40.50.1820">
    <property type="entry name" value="alpha/beta hydrolase"/>
    <property type="match status" value="1"/>
</dbReference>
<dbReference type="GO" id="GO:0006508">
    <property type="term" value="P:proteolysis"/>
    <property type="evidence" value="ECO:0007669"/>
    <property type="project" value="InterPro"/>
</dbReference>
<dbReference type="STRING" id="100787.A0A0G4LDP6"/>
<organism evidence="4 5">
    <name type="scientific">Verticillium longisporum</name>
    <name type="common">Verticillium dahliae var. longisporum</name>
    <dbReference type="NCBI Taxonomy" id="100787"/>
    <lineage>
        <taxon>Eukaryota</taxon>
        <taxon>Fungi</taxon>
        <taxon>Dikarya</taxon>
        <taxon>Ascomycota</taxon>
        <taxon>Pezizomycotina</taxon>
        <taxon>Sordariomycetes</taxon>
        <taxon>Hypocreomycetidae</taxon>
        <taxon>Glomerellales</taxon>
        <taxon>Plectosphaerellaceae</taxon>
        <taxon>Verticillium</taxon>
    </lineage>
</organism>
<evidence type="ECO:0000313" key="5">
    <source>
        <dbReference type="Proteomes" id="UP000044602"/>
    </source>
</evidence>
<comment type="similarity">
    <text evidence="1">Belongs to the peptidase S33 family.</text>
</comment>
<dbReference type="PANTHER" id="PTHR43248">
    <property type="entry name" value="2-SUCCINYL-6-HYDROXY-2,4-CYCLOHEXADIENE-1-CARBOXYLATE SYNTHASE"/>
    <property type="match status" value="1"/>
</dbReference>
<protein>
    <recommendedName>
        <fullName evidence="3">AB hydrolase-1 domain-containing protein</fullName>
    </recommendedName>
</protein>
<dbReference type="InterPro" id="IPR002410">
    <property type="entry name" value="Peptidase_S33"/>
</dbReference>
<reference evidence="4 5" key="1">
    <citation type="submission" date="2015-05" db="EMBL/GenBank/DDBJ databases">
        <authorList>
            <person name="Wang D.B."/>
            <person name="Wang M."/>
        </authorList>
    </citation>
    <scope>NUCLEOTIDE SEQUENCE [LARGE SCALE GENOMIC DNA]</scope>
    <source>
        <strain evidence="4">VL1</strain>
    </source>
</reference>
<accession>A0A0G4LDP6</accession>
<dbReference type="InterPro" id="IPR000073">
    <property type="entry name" value="AB_hydrolase_1"/>
</dbReference>
<dbReference type="PANTHER" id="PTHR43248:SF2">
    <property type="entry name" value="PROLYL AMINOPEPTIDASE"/>
    <property type="match status" value="1"/>
</dbReference>
<dbReference type="Pfam" id="PF00561">
    <property type="entry name" value="Abhydrolase_1"/>
    <property type="match status" value="1"/>
</dbReference>
<keyword evidence="2" id="KW-0378">Hydrolase</keyword>
<gene>
    <name evidence="4" type="ORF">BN1708_003296</name>
</gene>
<dbReference type="InterPro" id="IPR051601">
    <property type="entry name" value="Serine_prot/Carboxylest_S33"/>
</dbReference>
<dbReference type="PRINTS" id="PR00793">
    <property type="entry name" value="PROAMNOPTASE"/>
</dbReference>
<dbReference type="AlphaFoldDB" id="A0A0G4LDP6"/>
<dbReference type="InterPro" id="IPR029058">
    <property type="entry name" value="AB_hydrolase_fold"/>
</dbReference>